<keyword evidence="1" id="KW-0175">Coiled coil</keyword>
<evidence type="ECO:0000256" key="1">
    <source>
        <dbReference type="SAM" id="Coils"/>
    </source>
</evidence>
<dbReference type="EMBL" id="HACM01003986">
    <property type="protein sequence ID" value="CRZ04428.1"/>
    <property type="molecule type" value="Transcribed_RNA"/>
</dbReference>
<dbReference type="AlphaFoldDB" id="A0A0H5QQY5"/>
<proteinExistence type="predicted"/>
<organism evidence="2">
    <name type="scientific">Spongospora subterranea</name>
    <dbReference type="NCBI Taxonomy" id="70186"/>
    <lineage>
        <taxon>Eukaryota</taxon>
        <taxon>Sar</taxon>
        <taxon>Rhizaria</taxon>
        <taxon>Endomyxa</taxon>
        <taxon>Phytomyxea</taxon>
        <taxon>Plasmodiophorida</taxon>
        <taxon>Plasmodiophoridae</taxon>
        <taxon>Spongospora</taxon>
    </lineage>
</organism>
<protein>
    <submittedName>
        <fullName evidence="2">Uncharacterized protein</fullName>
    </submittedName>
</protein>
<feature type="non-terminal residue" evidence="2">
    <location>
        <position position="1"/>
    </location>
</feature>
<sequence length="114" mass="13605">IRFSQKTINQNIHFLDLACYLLSVQKVQRHFNVFLFFTRMTTRSSSDEHNSDKWIAEELLKLQPDDAKNLSVEQFLKQQTQRQVDLLREQARQLSGRLRQESEEQIDIKLKQSL</sequence>
<evidence type="ECO:0000313" key="2">
    <source>
        <dbReference type="EMBL" id="CRZ04428.1"/>
    </source>
</evidence>
<feature type="coiled-coil region" evidence="1">
    <location>
        <begin position="77"/>
        <end position="104"/>
    </location>
</feature>
<reference evidence="2" key="1">
    <citation type="submission" date="2015-04" db="EMBL/GenBank/DDBJ databases">
        <title>The genome sequence of the plant pathogenic Rhizarian Plasmodiophora brassicae reveals insights in its biotrophic life cycle and the origin of chitin synthesis.</title>
        <authorList>
            <person name="Schwelm A."/>
            <person name="Fogelqvist J."/>
            <person name="Knaust A."/>
            <person name="Julke S."/>
            <person name="Lilja T."/>
            <person name="Dhandapani V."/>
            <person name="Bonilla-Rosso G."/>
            <person name="Karlsson M."/>
            <person name="Shevchenko A."/>
            <person name="Choi S.R."/>
            <person name="Kim H.G."/>
            <person name="Park J.Y."/>
            <person name="Lim Y.P."/>
            <person name="Ludwig-Muller J."/>
            <person name="Dixelius C."/>
        </authorList>
    </citation>
    <scope>NUCLEOTIDE SEQUENCE</scope>
    <source>
        <tissue evidence="2">Potato root galls</tissue>
    </source>
</reference>
<name>A0A0H5QQY5_9EUKA</name>
<accession>A0A0H5QQY5</accession>